<evidence type="ECO:0000313" key="1">
    <source>
        <dbReference type="EMBL" id="KAA6377042.1"/>
    </source>
</evidence>
<accession>A0A5J4V3Q4</accession>
<proteinExistence type="predicted"/>
<sequence>MVEQSPYHLSEIQKQEDSDLLSKSEYLQSIDLELAVGSTPHVNRDLLIVLQKRRKIEEDVKRLVVSCDDFDFTNIKQDLDRIEVQLSGLLNGEAS</sequence>
<comment type="caution">
    <text evidence="1">The sequence shown here is derived from an EMBL/GenBank/DDBJ whole genome shotgun (WGS) entry which is preliminary data.</text>
</comment>
<gene>
    <name evidence="1" type="ORF">EZS28_027430</name>
</gene>
<evidence type="ECO:0000313" key="2">
    <source>
        <dbReference type="Proteomes" id="UP000324800"/>
    </source>
</evidence>
<dbReference type="Proteomes" id="UP000324800">
    <property type="component" value="Unassembled WGS sequence"/>
</dbReference>
<organism evidence="1 2">
    <name type="scientific">Streblomastix strix</name>
    <dbReference type="NCBI Taxonomy" id="222440"/>
    <lineage>
        <taxon>Eukaryota</taxon>
        <taxon>Metamonada</taxon>
        <taxon>Preaxostyla</taxon>
        <taxon>Oxymonadida</taxon>
        <taxon>Streblomastigidae</taxon>
        <taxon>Streblomastix</taxon>
    </lineage>
</organism>
<reference evidence="1 2" key="1">
    <citation type="submission" date="2019-03" db="EMBL/GenBank/DDBJ databases">
        <title>Single cell metagenomics reveals metabolic interactions within the superorganism composed of flagellate Streblomastix strix and complex community of Bacteroidetes bacteria on its surface.</title>
        <authorList>
            <person name="Treitli S.C."/>
            <person name="Kolisko M."/>
            <person name="Husnik F."/>
            <person name="Keeling P."/>
            <person name="Hampl V."/>
        </authorList>
    </citation>
    <scope>NUCLEOTIDE SEQUENCE [LARGE SCALE GENOMIC DNA]</scope>
    <source>
        <strain evidence="1">ST1C</strain>
    </source>
</reference>
<dbReference type="AlphaFoldDB" id="A0A5J4V3Q4"/>
<dbReference type="EMBL" id="SNRW01010087">
    <property type="protein sequence ID" value="KAA6377042.1"/>
    <property type="molecule type" value="Genomic_DNA"/>
</dbReference>
<name>A0A5J4V3Q4_9EUKA</name>
<protein>
    <submittedName>
        <fullName evidence="1">Uncharacterized protein</fullName>
    </submittedName>
</protein>